<sequence>MCQRSPDFPFPWLPSPPLSSHTRLLRQRHRSVCCLPGRVPGGPPRQIINKDGGFSLVFHSALGDARPAVDAAPAVSTTDSSDSAPRAVHNPALGFYVQYNYNHLMEILEGSVADPSFTSKYVSFIAIYSIANAVLGMLCPASWRDEMLYSRNSANN</sequence>
<organism evidence="1 2">
    <name type="scientific">Rousettus aegyptiacus</name>
    <name type="common">Egyptian fruit bat</name>
    <name type="synonym">Pteropus aegyptiacus</name>
    <dbReference type="NCBI Taxonomy" id="9407"/>
    <lineage>
        <taxon>Eukaryota</taxon>
        <taxon>Metazoa</taxon>
        <taxon>Chordata</taxon>
        <taxon>Craniata</taxon>
        <taxon>Vertebrata</taxon>
        <taxon>Euteleostomi</taxon>
        <taxon>Mammalia</taxon>
        <taxon>Eutheria</taxon>
        <taxon>Laurasiatheria</taxon>
        <taxon>Chiroptera</taxon>
        <taxon>Yinpterochiroptera</taxon>
        <taxon>Pteropodoidea</taxon>
        <taxon>Pteropodidae</taxon>
        <taxon>Rousettinae</taxon>
        <taxon>Rousettus</taxon>
    </lineage>
</organism>
<accession>A0A7J8FJM3</accession>
<dbReference type="AlphaFoldDB" id="A0A7J8FJM3"/>
<keyword evidence="2" id="KW-1185">Reference proteome</keyword>
<gene>
    <name evidence="1" type="ORF">HJG63_011824</name>
</gene>
<dbReference type="Proteomes" id="UP000593571">
    <property type="component" value="Unassembled WGS sequence"/>
</dbReference>
<evidence type="ECO:0000313" key="2">
    <source>
        <dbReference type="Proteomes" id="UP000593571"/>
    </source>
</evidence>
<name>A0A7J8FJM3_ROUAE</name>
<reference evidence="1 2" key="1">
    <citation type="journal article" date="2020" name="Nature">
        <title>Six reference-quality genomes reveal evolution of bat adaptations.</title>
        <authorList>
            <person name="Jebb D."/>
            <person name="Huang Z."/>
            <person name="Pippel M."/>
            <person name="Hughes G.M."/>
            <person name="Lavrichenko K."/>
            <person name="Devanna P."/>
            <person name="Winkler S."/>
            <person name="Jermiin L.S."/>
            <person name="Skirmuntt E.C."/>
            <person name="Katzourakis A."/>
            <person name="Burkitt-Gray L."/>
            <person name="Ray D.A."/>
            <person name="Sullivan K.A.M."/>
            <person name="Roscito J.G."/>
            <person name="Kirilenko B.M."/>
            <person name="Davalos L.M."/>
            <person name="Corthals A.P."/>
            <person name="Power M.L."/>
            <person name="Jones G."/>
            <person name="Ransome R.D."/>
            <person name="Dechmann D.K.N."/>
            <person name="Locatelli A.G."/>
            <person name="Puechmaille S.J."/>
            <person name="Fedrigo O."/>
            <person name="Jarvis E.D."/>
            <person name="Hiller M."/>
            <person name="Vernes S.C."/>
            <person name="Myers E.W."/>
            <person name="Teeling E.C."/>
        </authorList>
    </citation>
    <scope>NUCLEOTIDE SEQUENCE [LARGE SCALE GENOMIC DNA]</scope>
    <source>
        <strain evidence="1">MRouAeg1</strain>
        <tissue evidence="1">Muscle</tissue>
    </source>
</reference>
<comment type="caution">
    <text evidence="1">The sequence shown here is derived from an EMBL/GenBank/DDBJ whole genome shotgun (WGS) entry which is preliminary data.</text>
</comment>
<dbReference type="EMBL" id="JACASE010000007">
    <property type="protein sequence ID" value="KAF6447362.1"/>
    <property type="molecule type" value="Genomic_DNA"/>
</dbReference>
<protein>
    <submittedName>
        <fullName evidence="1">Uncharacterized protein</fullName>
    </submittedName>
</protein>
<evidence type="ECO:0000313" key="1">
    <source>
        <dbReference type="EMBL" id="KAF6447362.1"/>
    </source>
</evidence>
<proteinExistence type="predicted"/>